<keyword evidence="1" id="KW-0028">Amino-acid biosynthesis</keyword>
<comment type="pathway">
    <text evidence="5">Amino-acid biosynthesis.</text>
</comment>
<feature type="domain" description="Prephenate/arogenate dehydrogenase" evidence="6">
    <location>
        <begin position="11"/>
        <end position="300"/>
    </location>
</feature>
<dbReference type="Gene3D" id="3.40.50.720">
    <property type="entry name" value="NAD(P)-binding Rossmann-like Domain"/>
    <property type="match status" value="1"/>
</dbReference>
<dbReference type="InterPro" id="IPR050812">
    <property type="entry name" value="Preph/Arog_dehydrog"/>
</dbReference>
<dbReference type="GO" id="GO:0004665">
    <property type="term" value="F:prephenate dehydrogenase (NADP+) activity"/>
    <property type="evidence" value="ECO:0007669"/>
    <property type="project" value="InterPro"/>
</dbReference>
<dbReference type="InterPro" id="IPR046826">
    <property type="entry name" value="PDH_N"/>
</dbReference>
<evidence type="ECO:0000256" key="1">
    <source>
        <dbReference type="ARBA" id="ARBA00022605"/>
    </source>
</evidence>
<dbReference type="NCBIfam" id="NF005694">
    <property type="entry name" value="PRK07502.1"/>
    <property type="match status" value="1"/>
</dbReference>
<evidence type="ECO:0000256" key="5">
    <source>
        <dbReference type="ARBA" id="ARBA00029440"/>
    </source>
</evidence>
<dbReference type="InterPro" id="IPR046825">
    <property type="entry name" value="PDH_C"/>
</dbReference>
<evidence type="ECO:0000256" key="3">
    <source>
        <dbReference type="ARBA" id="ARBA00023027"/>
    </source>
</evidence>
<dbReference type="InterPro" id="IPR036291">
    <property type="entry name" value="NAD(P)-bd_dom_sf"/>
</dbReference>
<dbReference type="FunFam" id="3.40.50.720:FF:000208">
    <property type="entry name" value="Prephenate dehydrogenase"/>
    <property type="match status" value="1"/>
</dbReference>
<dbReference type="Pfam" id="PF02153">
    <property type="entry name" value="PDH_N"/>
    <property type="match status" value="1"/>
</dbReference>
<dbReference type="SUPFAM" id="SSF48179">
    <property type="entry name" value="6-phosphogluconate dehydrogenase C-terminal domain-like"/>
    <property type="match status" value="1"/>
</dbReference>
<dbReference type="PROSITE" id="PS51176">
    <property type="entry name" value="PDH_ADH"/>
    <property type="match status" value="1"/>
</dbReference>
<gene>
    <name evidence="7" type="ORF">MNBD_ALPHA09-1841</name>
</gene>
<dbReference type="Pfam" id="PF20463">
    <property type="entry name" value="PDH_C"/>
    <property type="match status" value="1"/>
</dbReference>
<keyword evidence="2 7" id="KW-0560">Oxidoreductase</keyword>
<name>A0A3B0TJB1_9ZZZZ</name>
<dbReference type="SUPFAM" id="SSF51735">
    <property type="entry name" value="NAD(P)-binding Rossmann-fold domains"/>
    <property type="match status" value="1"/>
</dbReference>
<dbReference type="InterPro" id="IPR003099">
    <property type="entry name" value="Prephen_DH"/>
</dbReference>
<protein>
    <submittedName>
        <fullName evidence="7">Cyclohexadienyl dehydrogenase</fullName>
        <ecNumber evidence="7">1.3.1.12</ecNumber>
    </submittedName>
</protein>
<dbReference type="InterPro" id="IPR008927">
    <property type="entry name" value="6-PGluconate_DH-like_C_sf"/>
</dbReference>
<dbReference type="FunFam" id="1.10.3660.10:FF:000003">
    <property type="entry name" value="Prephenate dehydrogenase"/>
    <property type="match status" value="1"/>
</dbReference>
<keyword evidence="3" id="KW-0520">NAD</keyword>
<evidence type="ECO:0000256" key="4">
    <source>
        <dbReference type="ARBA" id="ARBA00023141"/>
    </source>
</evidence>
<keyword evidence="4" id="KW-0057">Aromatic amino acid biosynthesis</keyword>
<dbReference type="Gene3D" id="1.10.3660.10">
    <property type="entry name" value="6-phosphogluconate dehydrogenase C-terminal like domain"/>
    <property type="match status" value="1"/>
</dbReference>
<dbReference type="GO" id="GO:0070403">
    <property type="term" value="F:NAD+ binding"/>
    <property type="evidence" value="ECO:0007669"/>
    <property type="project" value="InterPro"/>
</dbReference>
<dbReference type="EC" id="1.3.1.12" evidence="7"/>
<sequence length="322" mass="34581">MSAPGTEEKFDRLAIFGIGLLGSSLALAARRGGLARQIVAFDTDAGVRARARELGLADIVTDTAAEAAAGADLAVLCVPVGAMGPVAGAIGEHLPQGAIVTDTGSVKVSVIRDVAPHLPAGIHFIPSHPVAGTERSGPDAGFAEMFEGRWCLMTPIKGTDASQIDRLSAFWAGCEMKVDTMDAEHHDRVLAITSHLPHLIAYNIVGTAADLELVSKSEVVKYAASGFRDFTRLAASNPTMWRDVFLNNREPVLEMLARFTEDLTALQRNIRWGDGEALFDLFTRTRDIRRDVIDAGQEIDEPDFGRWHGPVGVGEAEKKTQD</sequence>
<evidence type="ECO:0000259" key="6">
    <source>
        <dbReference type="PROSITE" id="PS51176"/>
    </source>
</evidence>
<dbReference type="AlphaFoldDB" id="A0A3B0TJB1"/>
<dbReference type="GO" id="GO:0008977">
    <property type="term" value="F:prephenate dehydrogenase (NAD+) activity"/>
    <property type="evidence" value="ECO:0007669"/>
    <property type="project" value="UniProtKB-EC"/>
</dbReference>
<proteinExistence type="predicted"/>
<evidence type="ECO:0000256" key="2">
    <source>
        <dbReference type="ARBA" id="ARBA00023002"/>
    </source>
</evidence>
<dbReference type="PANTHER" id="PTHR21363:SF0">
    <property type="entry name" value="PREPHENATE DEHYDROGENASE [NADP(+)]"/>
    <property type="match status" value="1"/>
</dbReference>
<dbReference type="GO" id="GO:0006571">
    <property type="term" value="P:tyrosine biosynthetic process"/>
    <property type="evidence" value="ECO:0007669"/>
    <property type="project" value="InterPro"/>
</dbReference>
<reference evidence="7" key="1">
    <citation type="submission" date="2018-06" db="EMBL/GenBank/DDBJ databases">
        <authorList>
            <person name="Zhirakovskaya E."/>
        </authorList>
    </citation>
    <scope>NUCLEOTIDE SEQUENCE</scope>
</reference>
<dbReference type="EMBL" id="UOEM01000099">
    <property type="protein sequence ID" value="VAW16840.1"/>
    <property type="molecule type" value="Genomic_DNA"/>
</dbReference>
<accession>A0A3B0TJB1</accession>
<dbReference type="PANTHER" id="PTHR21363">
    <property type="entry name" value="PREPHENATE DEHYDROGENASE"/>
    <property type="match status" value="1"/>
</dbReference>
<organism evidence="7">
    <name type="scientific">hydrothermal vent metagenome</name>
    <dbReference type="NCBI Taxonomy" id="652676"/>
    <lineage>
        <taxon>unclassified sequences</taxon>
        <taxon>metagenomes</taxon>
        <taxon>ecological metagenomes</taxon>
    </lineage>
</organism>
<evidence type="ECO:0000313" key="7">
    <source>
        <dbReference type="EMBL" id="VAW16840.1"/>
    </source>
</evidence>